<organism evidence="2 3">
    <name type="scientific">Paenibacillus artemisiicola</name>
    <dbReference type="NCBI Taxonomy" id="1172618"/>
    <lineage>
        <taxon>Bacteria</taxon>
        <taxon>Bacillati</taxon>
        <taxon>Bacillota</taxon>
        <taxon>Bacilli</taxon>
        <taxon>Bacillales</taxon>
        <taxon>Paenibacillaceae</taxon>
        <taxon>Paenibacillus</taxon>
    </lineage>
</organism>
<name>A0ABS3WCQ3_9BACL</name>
<protein>
    <submittedName>
        <fullName evidence="2">AbrB family transcriptional regulator</fullName>
    </submittedName>
</protein>
<evidence type="ECO:0000313" key="2">
    <source>
        <dbReference type="EMBL" id="MBO7746116.1"/>
    </source>
</evidence>
<dbReference type="PIRSF" id="PIRSF038991">
    <property type="entry name" value="Protein_AbrB"/>
    <property type="match status" value="1"/>
</dbReference>
<feature type="transmembrane region" description="Helical" evidence="1">
    <location>
        <begin position="155"/>
        <end position="172"/>
    </location>
</feature>
<keyword evidence="1" id="KW-0472">Membrane</keyword>
<dbReference type="EMBL" id="JAGGDJ010000015">
    <property type="protein sequence ID" value="MBO7746116.1"/>
    <property type="molecule type" value="Genomic_DNA"/>
</dbReference>
<evidence type="ECO:0000313" key="3">
    <source>
        <dbReference type="Proteomes" id="UP000670947"/>
    </source>
</evidence>
<feature type="transmembrane region" description="Helical" evidence="1">
    <location>
        <begin position="7"/>
        <end position="26"/>
    </location>
</feature>
<feature type="transmembrane region" description="Helical" evidence="1">
    <location>
        <begin position="275"/>
        <end position="299"/>
    </location>
</feature>
<dbReference type="NCBIfam" id="TIGR03082">
    <property type="entry name" value="Gneg_AbrB_dup"/>
    <property type="match status" value="2"/>
</dbReference>
<reference evidence="2 3" key="1">
    <citation type="submission" date="2021-03" db="EMBL/GenBank/DDBJ databases">
        <title>Paenibacillus artemisicola MWE-103 whole genome sequence.</title>
        <authorList>
            <person name="Ham Y.J."/>
        </authorList>
    </citation>
    <scope>NUCLEOTIDE SEQUENCE [LARGE SCALE GENOMIC DNA]</scope>
    <source>
        <strain evidence="2 3">MWE-103</strain>
    </source>
</reference>
<feature type="transmembrane region" description="Helical" evidence="1">
    <location>
        <begin position="192"/>
        <end position="213"/>
    </location>
</feature>
<proteinExistence type="predicted"/>
<dbReference type="Pfam" id="PF05145">
    <property type="entry name" value="AbrB"/>
    <property type="match status" value="1"/>
</dbReference>
<gene>
    <name evidence="2" type="ORF">I8J29_18050</name>
</gene>
<dbReference type="RefSeq" id="WP_208848913.1">
    <property type="nucleotide sequence ID" value="NZ_JAGGDJ010000015.1"/>
</dbReference>
<keyword evidence="1" id="KW-0812">Transmembrane</keyword>
<feature type="transmembrane region" description="Helical" evidence="1">
    <location>
        <begin position="62"/>
        <end position="81"/>
    </location>
</feature>
<dbReference type="InterPro" id="IPR007820">
    <property type="entry name" value="AbrB_fam"/>
</dbReference>
<dbReference type="PANTHER" id="PTHR38457:SF1">
    <property type="entry name" value="REGULATOR ABRB-RELATED"/>
    <property type="match status" value="1"/>
</dbReference>
<comment type="caution">
    <text evidence="2">The sequence shown here is derived from an EMBL/GenBank/DDBJ whole genome shotgun (WGS) entry which is preliminary data.</text>
</comment>
<evidence type="ECO:0000256" key="1">
    <source>
        <dbReference type="SAM" id="Phobius"/>
    </source>
</evidence>
<dbReference type="InterPro" id="IPR017516">
    <property type="entry name" value="AbrB_dup"/>
</dbReference>
<feature type="transmembrane region" description="Helical" evidence="1">
    <location>
        <begin position="243"/>
        <end position="263"/>
    </location>
</feature>
<keyword evidence="3" id="KW-1185">Reference proteome</keyword>
<feature type="transmembrane region" description="Helical" evidence="1">
    <location>
        <begin position="87"/>
        <end position="109"/>
    </location>
</feature>
<feature type="transmembrane region" description="Helical" evidence="1">
    <location>
        <begin position="220"/>
        <end position="237"/>
    </location>
</feature>
<feature type="transmembrane region" description="Helical" evidence="1">
    <location>
        <begin position="338"/>
        <end position="356"/>
    </location>
</feature>
<accession>A0ABS3WCQ3</accession>
<dbReference type="Proteomes" id="UP000670947">
    <property type="component" value="Unassembled WGS sequence"/>
</dbReference>
<keyword evidence="1" id="KW-1133">Transmembrane helix</keyword>
<dbReference type="PANTHER" id="PTHR38457">
    <property type="entry name" value="REGULATOR ABRB-RELATED"/>
    <property type="match status" value="1"/>
</dbReference>
<feature type="transmembrane region" description="Helical" evidence="1">
    <location>
        <begin position="32"/>
        <end position="50"/>
    </location>
</feature>
<sequence length="370" mass="39070">MSERKPLRLGSLVATIVLAVAGGLLFKLLHIPIPWLLGPMIAMLIANNAIENRFYWPQQLRNTALIIVGYTIGLSLTAAALKEIAHQLPYMLVMAVLLLAYCAGIAYVVSKFSGMGYKTALMGSIPGGLSQVILLAEETEGINITAVTFTQVTRLMMIVICVPLIVFSPILGQTHDAAATAAAAASAVQPTWGGLFPNILIFAVAGVACALLGNRIKLPTAYMLGPAIGTAALQLAGVHGPALPGTVIEVAQLMIGIYVGLMLRPRQLPNKLKNLSLALGSSVLLIAGALGMALLLSALQPVTEATGLLSLAPGGMDQMGIIAHEIHADLSIVAGYQLFRMFFIFFVVPPLLRMVLRIQPGDRVKRRGAA</sequence>